<gene>
    <name evidence="3" type="ORF">KARMA_2516</name>
</gene>
<dbReference type="SUPFAM" id="SSF111384">
    <property type="entry name" value="OmpH-like"/>
    <property type="match status" value="1"/>
</dbReference>
<protein>
    <submittedName>
        <fullName evidence="3">Putative outer membrane chaperone Skp</fullName>
    </submittedName>
</protein>
<reference evidence="4" key="1">
    <citation type="submission" date="2016-09" db="EMBL/GenBank/DDBJ databases">
        <authorList>
            <person name="Wibberg D."/>
        </authorList>
    </citation>
    <scope>NUCLEOTIDE SEQUENCE [LARGE SCALE GENOMIC DNA]</scope>
</reference>
<dbReference type="Pfam" id="PF03938">
    <property type="entry name" value="OmpH"/>
    <property type="match status" value="1"/>
</dbReference>
<evidence type="ECO:0000313" key="3">
    <source>
        <dbReference type="EMBL" id="SCM68299.1"/>
    </source>
</evidence>
<keyword evidence="4" id="KW-1185">Reference proteome</keyword>
<organism evidence="3 4">
    <name type="scientific">Donghicola eburneus</name>
    <dbReference type="NCBI Taxonomy" id="393278"/>
    <lineage>
        <taxon>Bacteria</taxon>
        <taxon>Pseudomonadati</taxon>
        <taxon>Pseudomonadota</taxon>
        <taxon>Alphaproteobacteria</taxon>
        <taxon>Rhodobacterales</taxon>
        <taxon>Roseobacteraceae</taxon>
        <taxon>Donghicola</taxon>
    </lineage>
</organism>
<proteinExistence type="predicted"/>
<dbReference type="GO" id="GO:0051082">
    <property type="term" value="F:unfolded protein binding"/>
    <property type="evidence" value="ECO:0007669"/>
    <property type="project" value="InterPro"/>
</dbReference>
<dbReference type="AlphaFoldDB" id="A0A1M4N0D9"/>
<evidence type="ECO:0000256" key="2">
    <source>
        <dbReference type="SAM" id="SignalP"/>
    </source>
</evidence>
<dbReference type="Proteomes" id="UP000184085">
    <property type="component" value="Unassembled WGS sequence"/>
</dbReference>
<dbReference type="Gene3D" id="3.30.910.20">
    <property type="entry name" value="Skp domain"/>
    <property type="match status" value="1"/>
</dbReference>
<keyword evidence="1" id="KW-0175">Coiled coil</keyword>
<dbReference type="InterPro" id="IPR024930">
    <property type="entry name" value="Skp_dom_sf"/>
</dbReference>
<dbReference type="SMART" id="SM00935">
    <property type="entry name" value="OmpH"/>
    <property type="match status" value="1"/>
</dbReference>
<dbReference type="InterPro" id="IPR005632">
    <property type="entry name" value="Chaperone_Skp"/>
</dbReference>
<feature type="chain" id="PRO_5009906663" evidence="2">
    <location>
        <begin position="22"/>
        <end position="193"/>
    </location>
</feature>
<sequence length="193" mass="21314">MRRAIAALAAALLCGVAPATAQTLDFGEGQPVQAAPSAVLVVDFDRAFRESLYGQRVLAEIERRRTEIARENNRLTAELDAEEAELTEQRNTLTVEEFRARADAFDEKVQAIRREQDAKARNFGRLTETANNRFLELARPILVEILGRHNATLLADSRSYFIVLDQADVTDEAIAEINARIGAGETAESGQSE</sequence>
<evidence type="ECO:0000313" key="4">
    <source>
        <dbReference type="Proteomes" id="UP000184085"/>
    </source>
</evidence>
<keyword evidence="2" id="KW-0732">Signal</keyword>
<dbReference type="RefSeq" id="WP_072706930.1">
    <property type="nucleotide sequence ID" value="NZ_FMJB01000055.1"/>
</dbReference>
<dbReference type="EMBL" id="FMJB01000055">
    <property type="protein sequence ID" value="SCM68299.1"/>
    <property type="molecule type" value="Genomic_DNA"/>
</dbReference>
<accession>A0A1M4N0D9</accession>
<feature type="coiled-coil region" evidence="1">
    <location>
        <begin position="58"/>
        <end position="115"/>
    </location>
</feature>
<name>A0A1M4N0D9_9RHOB</name>
<evidence type="ECO:0000256" key="1">
    <source>
        <dbReference type="SAM" id="Coils"/>
    </source>
</evidence>
<feature type="signal peptide" evidence="2">
    <location>
        <begin position="1"/>
        <end position="21"/>
    </location>
</feature>